<evidence type="ECO:0008006" key="3">
    <source>
        <dbReference type="Google" id="ProtNLM"/>
    </source>
</evidence>
<sequence length="347" mass="38393">MVNSESLLTLTHATERDVDLILVEELACSAEFVAWISRRVSSGDITSSSVAHSKRRTFNRREIDITLSVEGPAGKTIILIENKLDTAEQPRQAESYAEEARTLVDRGEAIAATTVLMCPRQYAATASAFARKFDHVIPYEDVVEFLDSRSGQTDGELASRLRHRRELLMQAITKARRGYEAVALPEIDQFASQYVTLLKEEGIPLEPGPSMVKQGRPGESRTMIFSPDALPKWDFLPQTRLVHQLREGNANINLYGWGDVFSRIAAEVASDLNGTDIRAVPSVNKRIGGRSGLMLVVQTPAIDSLAAFDPQKEVIRAGALAAAKLKHWFWSNKPIVERWALLIKAAG</sequence>
<evidence type="ECO:0000313" key="2">
    <source>
        <dbReference type="Proteomes" id="UP000730739"/>
    </source>
</evidence>
<accession>A0ABS4QYT4</accession>
<dbReference type="RefSeq" id="WP_209601533.1">
    <property type="nucleotide sequence ID" value="NZ_JAGILA010000002.1"/>
</dbReference>
<organism evidence="1 2">
    <name type="scientific">Sinorhizobium kostiense</name>
    <dbReference type="NCBI Taxonomy" id="76747"/>
    <lineage>
        <taxon>Bacteria</taxon>
        <taxon>Pseudomonadati</taxon>
        <taxon>Pseudomonadota</taxon>
        <taxon>Alphaproteobacteria</taxon>
        <taxon>Hyphomicrobiales</taxon>
        <taxon>Rhizobiaceae</taxon>
        <taxon>Sinorhizobium/Ensifer group</taxon>
        <taxon>Sinorhizobium</taxon>
    </lineage>
</organism>
<name>A0ABS4QYT4_9HYPH</name>
<proteinExistence type="predicted"/>
<dbReference type="Proteomes" id="UP000730739">
    <property type="component" value="Unassembled WGS sequence"/>
</dbReference>
<dbReference type="EMBL" id="JAGILA010000002">
    <property type="protein sequence ID" value="MBP2235316.1"/>
    <property type="molecule type" value="Genomic_DNA"/>
</dbReference>
<keyword evidence="2" id="KW-1185">Reference proteome</keyword>
<protein>
    <recommendedName>
        <fullName evidence="3">PD-(D/E)XK nuclease superfamily protein</fullName>
    </recommendedName>
</protein>
<evidence type="ECO:0000313" key="1">
    <source>
        <dbReference type="EMBL" id="MBP2235316.1"/>
    </source>
</evidence>
<comment type="caution">
    <text evidence="1">The sequence shown here is derived from an EMBL/GenBank/DDBJ whole genome shotgun (WGS) entry which is preliminary data.</text>
</comment>
<reference evidence="1 2" key="1">
    <citation type="submission" date="2021-03" db="EMBL/GenBank/DDBJ databases">
        <title>Genomic Encyclopedia of Type Strains, Phase IV (KMG-IV): sequencing the most valuable type-strain genomes for metagenomic binning, comparative biology and taxonomic classification.</title>
        <authorList>
            <person name="Goeker M."/>
        </authorList>
    </citation>
    <scope>NUCLEOTIDE SEQUENCE [LARGE SCALE GENOMIC DNA]</scope>
    <source>
        <strain evidence="1 2">DSM 13372</strain>
    </source>
</reference>
<gene>
    <name evidence="1" type="ORF">J2Z31_001808</name>
</gene>